<dbReference type="RefSeq" id="WP_015244871.1">
    <property type="nucleotide sequence ID" value="NC_019892.1"/>
</dbReference>
<dbReference type="InterPro" id="IPR050238">
    <property type="entry name" value="DNA_Rep/Repair_Clamp_Loader"/>
</dbReference>
<dbReference type="FunFam" id="1.10.8.60:FF:000013">
    <property type="entry name" value="DNA polymerase III subunit gamma/tau"/>
    <property type="match status" value="1"/>
</dbReference>
<evidence type="ECO:0000256" key="7">
    <source>
        <dbReference type="ARBA" id="ARBA00022833"/>
    </source>
</evidence>
<dbReference type="CDD" id="cd18137">
    <property type="entry name" value="HLD_clamp_pol_III_gamma_tau"/>
    <property type="match status" value="1"/>
</dbReference>
<comment type="catalytic activity">
    <reaction evidence="9">
        <text>DNA(n) + a 2'-deoxyribonucleoside 5'-triphosphate = DNA(n+1) + diphosphate</text>
        <dbReference type="Rhea" id="RHEA:22508"/>
        <dbReference type="Rhea" id="RHEA-COMP:17339"/>
        <dbReference type="Rhea" id="RHEA-COMP:17340"/>
        <dbReference type="ChEBI" id="CHEBI:33019"/>
        <dbReference type="ChEBI" id="CHEBI:61560"/>
        <dbReference type="ChEBI" id="CHEBI:173112"/>
        <dbReference type="EC" id="2.7.7.7"/>
    </reaction>
</comment>
<feature type="domain" description="DNA polymerase III gamma subunit" evidence="11">
    <location>
        <begin position="240"/>
        <end position="377"/>
    </location>
</feature>
<dbReference type="OrthoDB" id="9810148at2"/>
<name>L0D8Y2_SINAD</name>
<feature type="compositionally biased region" description="Basic and acidic residues" evidence="10">
    <location>
        <begin position="551"/>
        <end position="560"/>
    </location>
</feature>
<dbReference type="GO" id="GO:0006261">
    <property type="term" value="P:DNA-templated DNA replication"/>
    <property type="evidence" value="ECO:0007669"/>
    <property type="project" value="TreeGrafter"/>
</dbReference>
<dbReference type="Gene3D" id="3.40.50.300">
    <property type="entry name" value="P-loop containing nucleotide triphosphate hydrolases"/>
    <property type="match status" value="1"/>
</dbReference>
<dbReference type="AlphaFoldDB" id="L0D8Y2"/>
<dbReference type="STRING" id="886293.Sinac_1310"/>
<dbReference type="InterPro" id="IPR022754">
    <property type="entry name" value="DNA_pol_III_gamma-3"/>
</dbReference>
<proteinExistence type="inferred from homology"/>
<evidence type="ECO:0000256" key="1">
    <source>
        <dbReference type="ARBA" id="ARBA00006360"/>
    </source>
</evidence>
<evidence type="ECO:0000256" key="9">
    <source>
        <dbReference type="RuleBase" id="RU364063"/>
    </source>
</evidence>
<keyword evidence="5" id="KW-0479">Metal-binding</keyword>
<dbReference type="InterPro" id="IPR027417">
    <property type="entry name" value="P-loop_NTPase"/>
</dbReference>
<evidence type="ECO:0000256" key="2">
    <source>
        <dbReference type="ARBA" id="ARBA00022679"/>
    </source>
</evidence>
<keyword evidence="8 9" id="KW-0067">ATP-binding</keyword>
<sequence>MPQPADPSSYTVVARRYRPQRFEDVVGQDNVVESLRNAIKLNRVTHAYLFSGTRGVGKTSIARIFAKCLNCVKGPTDQPCLQCDICQAIATGEDVDVLEIDGASNNGVESVRELRQNTGLRPSRARFKIYYIDEVHMLSTGAFNALLKTLEEPPPHVKFFFATTEPGKIPVTVLSRCQRYDFAGITPEQIVATLSDICIREQIQAEPEALQTIARRAGGSMRDAQSLVEQLLSSAGERLTVEAVHRLLGTASDERILDVLDALADHDSGAVLRLVDAAANQGIQPTDLLNGVIDFLRDVMVLSAGADQTVLTATPRQRPRLQAVVDRWPLDSILAALQILPEARSKLRGSPHGRTIIEVGLVKVARLENLAEISDLVGRLVALEGGLPPMDPSQTLVKKKLAPPDPEPASPSIARREPVQTPLSPPPPPEPETSPPPSSRREEAHPPRPSLASPLILSEVLAIWPQVVQKVGLGLGKGLSQVAPTAISEPDILVIGVPPRYNWVVEDCGTPQSQAKIEEALESLLNRRVQLRFERSSKEVSSASPTVDAAPNRHDEVSDDPMVRKVVELFEARPVLMETEEDLTRTSSA</sequence>
<evidence type="ECO:0000259" key="12">
    <source>
        <dbReference type="Pfam" id="PF22608"/>
    </source>
</evidence>
<keyword evidence="14" id="KW-1185">Reference proteome</keyword>
<feature type="region of interest" description="Disordered" evidence="10">
    <location>
        <begin position="535"/>
        <end position="560"/>
    </location>
</feature>
<dbReference type="eggNOG" id="COG2812">
    <property type="taxonomic scope" value="Bacteria"/>
</dbReference>
<keyword evidence="2 9" id="KW-0808">Transferase</keyword>
<dbReference type="Gene3D" id="1.10.8.60">
    <property type="match status" value="1"/>
</dbReference>
<comment type="function">
    <text evidence="9">DNA polymerase III is a complex, multichain enzyme responsible for most of the replicative synthesis in bacteria. This DNA polymerase also exhibits 3' to 5' exonuclease activity.</text>
</comment>
<dbReference type="HOGENOM" id="CLU_006229_0_7_0"/>
<dbReference type="PANTHER" id="PTHR11669">
    <property type="entry name" value="REPLICATION FACTOR C / DNA POLYMERASE III GAMMA-TAU SUBUNIT"/>
    <property type="match status" value="1"/>
</dbReference>
<dbReference type="PANTHER" id="PTHR11669:SF0">
    <property type="entry name" value="PROTEIN STICHEL-LIKE 2"/>
    <property type="match status" value="1"/>
</dbReference>
<evidence type="ECO:0000313" key="14">
    <source>
        <dbReference type="Proteomes" id="UP000010798"/>
    </source>
</evidence>
<reference evidence="13 14" key="1">
    <citation type="submission" date="2012-02" db="EMBL/GenBank/DDBJ databases">
        <title>Complete sequence of chromosome of Singulisphaera acidiphila DSM 18658.</title>
        <authorList>
            <consortium name="US DOE Joint Genome Institute (JGI-PGF)"/>
            <person name="Lucas S."/>
            <person name="Copeland A."/>
            <person name="Lapidus A."/>
            <person name="Glavina del Rio T."/>
            <person name="Dalin E."/>
            <person name="Tice H."/>
            <person name="Bruce D."/>
            <person name="Goodwin L."/>
            <person name="Pitluck S."/>
            <person name="Peters L."/>
            <person name="Ovchinnikova G."/>
            <person name="Chertkov O."/>
            <person name="Kyrpides N."/>
            <person name="Mavromatis K."/>
            <person name="Ivanova N."/>
            <person name="Brettin T."/>
            <person name="Detter J.C."/>
            <person name="Han C."/>
            <person name="Larimer F."/>
            <person name="Land M."/>
            <person name="Hauser L."/>
            <person name="Markowitz V."/>
            <person name="Cheng J.-F."/>
            <person name="Hugenholtz P."/>
            <person name="Woyke T."/>
            <person name="Wu D."/>
            <person name="Tindall B."/>
            <person name="Pomrenke H."/>
            <person name="Brambilla E."/>
            <person name="Klenk H.-P."/>
            <person name="Eisen J.A."/>
        </authorList>
    </citation>
    <scope>NUCLEOTIDE SEQUENCE [LARGE SCALE GENOMIC DNA]</scope>
    <source>
        <strain evidence="14">ATCC BAA-1392 / DSM 18658 / VKM B-2454 / MOB10</strain>
    </source>
</reference>
<dbReference type="NCBIfam" id="NF004046">
    <property type="entry name" value="PRK05563.1"/>
    <property type="match status" value="1"/>
</dbReference>
<evidence type="ECO:0000313" key="13">
    <source>
        <dbReference type="EMBL" id="AGA25697.1"/>
    </source>
</evidence>
<evidence type="ECO:0000256" key="8">
    <source>
        <dbReference type="ARBA" id="ARBA00022840"/>
    </source>
</evidence>
<keyword evidence="3 9" id="KW-0548">Nucleotidyltransferase</keyword>
<dbReference type="EMBL" id="CP003364">
    <property type="protein sequence ID" value="AGA25697.1"/>
    <property type="molecule type" value="Genomic_DNA"/>
</dbReference>
<evidence type="ECO:0000256" key="3">
    <source>
        <dbReference type="ARBA" id="ARBA00022695"/>
    </source>
</evidence>
<dbReference type="GO" id="GO:0009360">
    <property type="term" value="C:DNA polymerase III complex"/>
    <property type="evidence" value="ECO:0007669"/>
    <property type="project" value="InterPro"/>
</dbReference>
<dbReference type="InterPro" id="IPR012763">
    <property type="entry name" value="DNA_pol_III_sug/sutau_N"/>
</dbReference>
<keyword evidence="7" id="KW-0862">Zinc</keyword>
<evidence type="ECO:0000256" key="6">
    <source>
        <dbReference type="ARBA" id="ARBA00022741"/>
    </source>
</evidence>
<dbReference type="Pfam" id="PF22608">
    <property type="entry name" value="DNAX_ATPase_lid"/>
    <property type="match status" value="1"/>
</dbReference>
<feature type="region of interest" description="Disordered" evidence="10">
    <location>
        <begin position="388"/>
        <end position="451"/>
    </location>
</feature>
<dbReference type="InterPro" id="IPR045085">
    <property type="entry name" value="HLD_clamp_pol_III_gamma_tau"/>
</dbReference>
<organism evidence="13 14">
    <name type="scientific">Singulisphaera acidiphila (strain ATCC BAA-1392 / DSM 18658 / VKM B-2454 / MOB10)</name>
    <dbReference type="NCBI Taxonomy" id="886293"/>
    <lineage>
        <taxon>Bacteria</taxon>
        <taxon>Pseudomonadati</taxon>
        <taxon>Planctomycetota</taxon>
        <taxon>Planctomycetia</taxon>
        <taxon>Isosphaerales</taxon>
        <taxon>Isosphaeraceae</taxon>
        <taxon>Singulisphaera</taxon>
    </lineage>
</organism>
<feature type="compositionally biased region" description="Pro residues" evidence="10">
    <location>
        <begin position="423"/>
        <end position="438"/>
    </location>
</feature>
<dbReference type="KEGG" id="saci:Sinac_1310"/>
<dbReference type="Pfam" id="PF13177">
    <property type="entry name" value="DNA_pol3_delta2"/>
    <property type="match status" value="1"/>
</dbReference>
<evidence type="ECO:0000256" key="5">
    <source>
        <dbReference type="ARBA" id="ARBA00022723"/>
    </source>
</evidence>
<dbReference type="GO" id="GO:0005524">
    <property type="term" value="F:ATP binding"/>
    <property type="evidence" value="ECO:0007669"/>
    <property type="project" value="UniProtKB-KW"/>
</dbReference>
<evidence type="ECO:0000256" key="4">
    <source>
        <dbReference type="ARBA" id="ARBA00022705"/>
    </source>
</evidence>
<accession>L0D8Y2</accession>
<comment type="similarity">
    <text evidence="1 9">Belongs to the DnaX/STICHEL family.</text>
</comment>
<dbReference type="NCBIfam" id="TIGR02397">
    <property type="entry name" value="dnaX_nterm"/>
    <property type="match status" value="1"/>
</dbReference>
<dbReference type="EC" id="2.7.7.7" evidence="9"/>
<evidence type="ECO:0000256" key="10">
    <source>
        <dbReference type="SAM" id="MobiDB-lite"/>
    </source>
</evidence>
<dbReference type="FunFam" id="3.40.50.300:FF:000014">
    <property type="entry name" value="DNA polymerase III subunit gamma/tau"/>
    <property type="match status" value="1"/>
</dbReference>
<dbReference type="Pfam" id="PF12169">
    <property type="entry name" value="DNA_pol3_gamma3"/>
    <property type="match status" value="1"/>
</dbReference>
<dbReference type="GO" id="GO:0046872">
    <property type="term" value="F:metal ion binding"/>
    <property type="evidence" value="ECO:0007669"/>
    <property type="project" value="UniProtKB-KW"/>
</dbReference>
<comment type="subunit">
    <text evidence="9">DNA polymerase III contains a core (composed of alpha, epsilon and theta chains) that associates with a tau subunit. This core dimerizes to form the POLIII' complex. PolIII' associates with the gamma complex (composed of gamma, delta, delta', psi and chi chains) and with the beta chain to form the complete DNA polymerase III complex.</text>
</comment>
<feature type="domain" description="DNA polymerase III subunit gamma/tau helical lid" evidence="12">
    <location>
        <begin position="189"/>
        <end position="234"/>
    </location>
</feature>
<keyword evidence="9" id="KW-0239">DNA-directed DNA polymerase</keyword>
<keyword evidence="6 9" id="KW-0547">Nucleotide-binding</keyword>
<gene>
    <name evidence="9" type="primary">dnaX</name>
    <name evidence="13" type="ordered locus">Sinac_1310</name>
</gene>
<dbReference type="GO" id="GO:0003887">
    <property type="term" value="F:DNA-directed DNA polymerase activity"/>
    <property type="evidence" value="ECO:0007669"/>
    <property type="project" value="UniProtKB-KW"/>
</dbReference>
<dbReference type="SUPFAM" id="SSF48019">
    <property type="entry name" value="post-AAA+ oligomerization domain-like"/>
    <property type="match status" value="1"/>
</dbReference>
<dbReference type="Gene3D" id="1.20.272.10">
    <property type="match status" value="1"/>
</dbReference>
<dbReference type="InterPro" id="IPR008921">
    <property type="entry name" value="DNA_pol3_clamp-load_cplx_C"/>
</dbReference>
<dbReference type="CDD" id="cd00009">
    <property type="entry name" value="AAA"/>
    <property type="match status" value="1"/>
</dbReference>
<keyword evidence="4 9" id="KW-0235">DNA replication</keyword>
<dbReference type="Proteomes" id="UP000010798">
    <property type="component" value="Chromosome"/>
</dbReference>
<dbReference type="GO" id="GO:0003677">
    <property type="term" value="F:DNA binding"/>
    <property type="evidence" value="ECO:0007669"/>
    <property type="project" value="InterPro"/>
</dbReference>
<protein>
    <recommendedName>
        <fullName evidence="9">DNA polymerase III subunit gamma/tau</fullName>
        <ecNumber evidence="9">2.7.7.7</ecNumber>
    </recommendedName>
</protein>
<evidence type="ECO:0000259" key="11">
    <source>
        <dbReference type="Pfam" id="PF12169"/>
    </source>
</evidence>
<dbReference type="SUPFAM" id="SSF52540">
    <property type="entry name" value="P-loop containing nucleoside triphosphate hydrolases"/>
    <property type="match status" value="1"/>
</dbReference>